<sequence>MTQTPLPDQTESKLILDSLVELTSQREQDMLESSLLSTLVEVMRVDRVELFSCRWVNNAPYIRRRLEARSGAGKPDIRETSADSWQPPPVFLYELLDQRDRGDGIHRVPGGMCLPLRCMGSITSLVIIHAAGDAKINRAMLKAMARIHENFLRVLFEADRDMLTALHNRRKFDQRIYGLIAALQHPQAPPDPCVLALLDVDLFKRVNDLYGHMVGDEVLLLLAQLMQQSFGEDDGLFRYGGEEFALLLQAPDLEQAEAALERFRQRVALHVFPQVKNLTISIGYTRVNPAQLPGQLVEQADRALYYAKSHGRDQVRSYEKLVADGSLAAPQAGGEIDVF</sequence>
<dbReference type="EC" id="2.7.7.65" evidence="1"/>
<dbReference type="Gene3D" id="3.30.70.270">
    <property type="match status" value="1"/>
</dbReference>
<reference evidence="4 5" key="1">
    <citation type="submission" date="2021-05" db="EMBL/GenBank/DDBJ databases">
        <title>Draft Whole Genome Sequencing Of Biosensor Chromobacterium violaceum Strain CV026 Reveals A Regulatory RNA In Chromobacterium violaceum Phenotype Regulatory Network.</title>
        <authorList>
            <person name="Hong K.W."/>
            <person name="Chan K.G."/>
            <person name="Chang C.-Y."/>
        </authorList>
    </citation>
    <scope>NUCLEOTIDE SEQUENCE [LARGE SCALE GENOMIC DNA]</scope>
    <source>
        <strain evidence="4 5">ATCC 31532</strain>
    </source>
</reference>
<keyword evidence="5" id="KW-1185">Reference proteome</keyword>
<organism evidence="4 5">
    <name type="scientific">Chromobacterium subtsugae</name>
    <dbReference type="NCBI Taxonomy" id="251747"/>
    <lineage>
        <taxon>Bacteria</taxon>
        <taxon>Pseudomonadati</taxon>
        <taxon>Pseudomonadota</taxon>
        <taxon>Betaproteobacteria</taxon>
        <taxon>Neisseriales</taxon>
        <taxon>Chromobacteriaceae</taxon>
        <taxon>Chromobacterium</taxon>
    </lineage>
</organism>
<name>A0ABS7FC91_9NEIS</name>
<evidence type="ECO:0000256" key="2">
    <source>
        <dbReference type="ARBA" id="ARBA00034247"/>
    </source>
</evidence>
<gene>
    <name evidence="4" type="ORF">KIF53_07135</name>
</gene>
<dbReference type="InterPro" id="IPR043128">
    <property type="entry name" value="Rev_trsase/Diguanyl_cyclase"/>
</dbReference>
<dbReference type="PANTHER" id="PTHR45138">
    <property type="entry name" value="REGULATORY COMPONENTS OF SENSORY TRANSDUCTION SYSTEM"/>
    <property type="match status" value="1"/>
</dbReference>
<dbReference type="NCBIfam" id="TIGR00254">
    <property type="entry name" value="GGDEF"/>
    <property type="match status" value="1"/>
</dbReference>
<dbReference type="SMART" id="SM00267">
    <property type="entry name" value="GGDEF"/>
    <property type="match status" value="1"/>
</dbReference>
<protein>
    <recommendedName>
        <fullName evidence="1">diguanylate cyclase</fullName>
        <ecNumber evidence="1">2.7.7.65</ecNumber>
    </recommendedName>
</protein>
<dbReference type="GeneID" id="89685270"/>
<dbReference type="Pfam" id="PF00990">
    <property type="entry name" value="GGDEF"/>
    <property type="match status" value="1"/>
</dbReference>
<dbReference type="EMBL" id="JAHDTB010000005">
    <property type="protein sequence ID" value="MBW8287401.1"/>
    <property type="molecule type" value="Genomic_DNA"/>
</dbReference>
<dbReference type="PANTHER" id="PTHR45138:SF9">
    <property type="entry name" value="DIGUANYLATE CYCLASE DGCM-RELATED"/>
    <property type="match status" value="1"/>
</dbReference>
<dbReference type="InterPro" id="IPR029787">
    <property type="entry name" value="Nucleotide_cyclase"/>
</dbReference>
<evidence type="ECO:0000313" key="5">
    <source>
        <dbReference type="Proteomes" id="UP000711178"/>
    </source>
</evidence>
<evidence type="ECO:0000313" key="4">
    <source>
        <dbReference type="EMBL" id="MBW8287401.1"/>
    </source>
</evidence>
<comment type="caution">
    <text evidence="4">The sequence shown here is derived from an EMBL/GenBank/DDBJ whole genome shotgun (WGS) entry which is preliminary data.</text>
</comment>
<dbReference type="RefSeq" id="WP_043579900.1">
    <property type="nucleotide sequence ID" value="NZ_CP142381.1"/>
</dbReference>
<feature type="domain" description="GGDEF" evidence="3">
    <location>
        <begin position="191"/>
        <end position="320"/>
    </location>
</feature>
<proteinExistence type="predicted"/>
<dbReference type="CDD" id="cd01949">
    <property type="entry name" value="GGDEF"/>
    <property type="match status" value="1"/>
</dbReference>
<dbReference type="PROSITE" id="PS50887">
    <property type="entry name" value="GGDEF"/>
    <property type="match status" value="1"/>
</dbReference>
<dbReference type="Proteomes" id="UP000711178">
    <property type="component" value="Unassembled WGS sequence"/>
</dbReference>
<comment type="catalytic activity">
    <reaction evidence="2">
        <text>2 GTP = 3',3'-c-di-GMP + 2 diphosphate</text>
        <dbReference type="Rhea" id="RHEA:24898"/>
        <dbReference type="ChEBI" id="CHEBI:33019"/>
        <dbReference type="ChEBI" id="CHEBI:37565"/>
        <dbReference type="ChEBI" id="CHEBI:58805"/>
        <dbReference type="EC" id="2.7.7.65"/>
    </reaction>
</comment>
<dbReference type="InterPro" id="IPR000160">
    <property type="entry name" value="GGDEF_dom"/>
</dbReference>
<dbReference type="InterPro" id="IPR050469">
    <property type="entry name" value="Diguanylate_Cyclase"/>
</dbReference>
<accession>A0ABS7FC91</accession>
<dbReference type="SUPFAM" id="SSF55073">
    <property type="entry name" value="Nucleotide cyclase"/>
    <property type="match status" value="1"/>
</dbReference>
<evidence type="ECO:0000256" key="1">
    <source>
        <dbReference type="ARBA" id="ARBA00012528"/>
    </source>
</evidence>
<evidence type="ECO:0000259" key="3">
    <source>
        <dbReference type="PROSITE" id="PS50887"/>
    </source>
</evidence>